<dbReference type="PROSITE" id="PS50994">
    <property type="entry name" value="INTEGRASE"/>
    <property type="match status" value="1"/>
</dbReference>
<feature type="compositionally biased region" description="Polar residues" evidence="1">
    <location>
        <begin position="493"/>
        <end position="504"/>
    </location>
</feature>
<sequence>MTLAPDLVAQIVRLHTVEKWRVGTIARQLHVHRDAVRRVLAGNHAPVHAWPLRASRIDPYRPFIEATLAKFPTLTAARLHAMVAERGYVGGASHFRHLVSTLRPRPIPEAYLRLRTLPGEQAQVDWAHFRHLQIGRARRPLMAFVMVLSHCRMVFLRFFLDARIDAFLRGHLEAFAGFGGVTRVVLYDNLKSAVLQRHADAIRFNPALLALAAHYRFEPRPVAPARGNEKGRVERAIRYARDSFFAGRSFTDLDDLNAQAQAWCLGTAADRRWPEDGAWTVRQAFEAERGRLRALPEHAFALGERVAVTVGKTPYVRFDLNDYSVPHTQVRRTLAVLADEHTVRILMGASEVARHARCWDRGQQVEDAAHVEQLVEHKRAARAHRACDRLAQAAPASATLLERAAARGENLGSITAALARLLERYGAGALQLAVLDALARGVPHPNAVRLALERAREAAGQPPPVALVLPEHVARRDAPVRPHALDSYDRTPPSLSSPPENSDA</sequence>
<reference evidence="3 4" key="1">
    <citation type="submission" date="2023-07" db="EMBL/GenBank/DDBJ databases">
        <title>Sorghum-associated microbial communities from plants grown in Nebraska, USA.</title>
        <authorList>
            <person name="Schachtman D."/>
        </authorList>
    </citation>
    <scope>NUCLEOTIDE SEQUENCE [LARGE SCALE GENOMIC DNA]</scope>
    <source>
        <strain evidence="3 4">BE240</strain>
    </source>
</reference>
<name>A0ABU1VGT4_9BURK</name>
<feature type="domain" description="Integrase catalytic" evidence="2">
    <location>
        <begin position="114"/>
        <end position="289"/>
    </location>
</feature>
<organism evidence="3 4">
    <name type="scientific">Hydrogenophaga laconesensis</name>
    <dbReference type="NCBI Taxonomy" id="1805971"/>
    <lineage>
        <taxon>Bacteria</taxon>
        <taxon>Pseudomonadati</taxon>
        <taxon>Pseudomonadota</taxon>
        <taxon>Betaproteobacteria</taxon>
        <taxon>Burkholderiales</taxon>
        <taxon>Comamonadaceae</taxon>
        <taxon>Hydrogenophaga</taxon>
    </lineage>
</organism>
<evidence type="ECO:0000256" key="1">
    <source>
        <dbReference type="SAM" id="MobiDB-lite"/>
    </source>
</evidence>
<accession>A0ABU1VGT4</accession>
<protein>
    <submittedName>
        <fullName evidence="3">Transposase</fullName>
    </submittedName>
</protein>
<dbReference type="Pfam" id="PF22483">
    <property type="entry name" value="Mu-transpos_C_2"/>
    <property type="match status" value="1"/>
</dbReference>
<dbReference type="RefSeq" id="WP_204734762.1">
    <property type="nucleotide sequence ID" value="NZ_JAVDWE010000014.1"/>
</dbReference>
<gene>
    <name evidence="3" type="ORF">J2X09_004282</name>
</gene>
<proteinExistence type="predicted"/>
<dbReference type="NCBIfam" id="NF033546">
    <property type="entry name" value="transpos_IS21"/>
    <property type="match status" value="1"/>
</dbReference>
<evidence type="ECO:0000313" key="4">
    <source>
        <dbReference type="Proteomes" id="UP001265550"/>
    </source>
</evidence>
<dbReference type="InterPro" id="IPR001584">
    <property type="entry name" value="Integrase_cat-core"/>
</dbReference>
<dbReference type="InterPro" id="IPR054353">
    <property type="entry name" value="IstA-like_C"/>
</dbReference>
<evidence type="ECO:0000313" key="3">
    <source>
        <dbReference type="EMBL" id="MDR7096525.1"/>
    </source>
</evidence>
<dbReference type="PANTHER" id="PTHR35004:SF7">
    <property type="entry name" value="INTEGRASE PROTEIN"/>
    <property type="match status" value="1"/>
</dbReference>
<evidence type="ECO:0000259" key="2">
    <source>
        <dbReference type="PROSITE" id="PS50994"/>
    </source>
</evidence>
<feature type="region of interest" description="Disordered" evidence="1">
    <location>
        <begin position="478"/>
        <end position="504"/>
    </location>
</feature>
<dbReference type="PANTHER" id="PTHR35004">
    <property type="entry name" value="TRANSPOSASE RV3428C-RELATED"/>
    <property type="match status" value="1"/>
</dbReference>
<keyword evidence="4" id="KW-1185">Reference proteome</keyword>
<comment type="caution">
    <text evidence="3">The sequence shown here is derived from an EMBL/GenBank/DDBJ whole genome shotgun (WGS) entry which is preliminary data.</text>
</comment>
<dbReference type="Proteomes" id="UP001265550">
    <property type="component" value="Unassembled WGS sequence"/>
</dbReference>
<dbReference type="EMBL" id="JAVDWE010000014">
    <property type="protein sequence ID" value="MDR7096525.1"/>
    <property type="molecule type" value="Genomic_DNA"/>
</dbReference>
<feature type="compositionally biased region" description="Basic and acidic residues" evidence="1">
    <location>
        <begin position="478"/>
        <end position="489"/>
    </location>
</feature>